<keyword evidence="2 7" id="KW-0813">Transport</keyword>
<keyword evidence="3" id="KW-1003">Cell membrane</keyword>
<proteinExistence type="inferred from homology"/>
<feature type="domain" description="ABC transmembrane type-1" evidence="8">
    <location>
        <begin position="71"/>
        <end position="264"/>
    </location>
</feature>
<protein>
    <submittedName>
        <fullName evidence="9">ABC transporter permease</fullName>
    </submittedName>
</protein>
<dbReference type="GO" id="GO:0005886">
    <property type="term" value="C:plasma membrane"/>
    <property type="evidence" value="ECO:0007669"/>
    <property type="project" value="UniProtKB-SubCell"/>
</dbReference>
<dbReference type="SUPFAM" id="SSF161098">
    <property type="entry name" value="MetI-like"/>
    <property type="match status" value="1"/>
</dbReference>
<dbReference type="GO" id="GO:0055085">
    <property type="term" value="P:transmembrane transport"/>
    <property type="evidence" value="ECO:0007669"/>
    <property type="project" value="InterPro"/>
</dbReference>
<dbReference type="InterPro" id="IPR035906">
    <property type="entry name" value="MetI-like_sf"/>
</dbReference>
<dbReference type="PANTHER" id="PTHR32243:SF18">
    <property type="entry name" value="INNER MEMBRANE ABC TRANSPORTER PERMEASE PROTEIN YCJP"/>
    <property type="match status" value="1"/>
</dbReference>
<feature type="transmembrane region" description="Helical" evidence="7">
    <location>
        <begin position="185"/>
        <end position="210"/>
    </location>
</feature>
<dbReference type="InterPro" id="IPR050901">
    <property type="entry name" value="BP-dep_ABC_trans_perm"/>
</dbReference>
<evidence type="ECO:0000256" key="5">
    <source>
        <dbReference type="ARBA" id="ARBA00022989"/>
    </source>
</evidence>
<evidence type="ECO:0000256" key="4">
    <source>
        <dbReference type="ARBA" id="ARBA00022692"/>
    </source>
</evidence>
<keyword evidence="5 7" id="KW-1133">Transmembrane helix</keyword>
<dbReference type="Pfam" id="PF00528">
    <property type="entry name" value="BPD_transp_1"/>
    <property type="match status" value="1"/>
</dbReference>
<evidence type="ECO:0000256" key="7">
    <source>
        <dbReference type="RuleBase" id="RU363032"/>
    </source>
</evidence>
<comment type="subcellular location">
    <subcellularLocation>
        <location evidence="1 7">Cell membrane</location>
        <topology evidence="1 7">Multi-pass membrane protein</topology>
    </subcellularLocation>
</comment>
<evidence type="ECO:0000256" key="2">
    <source>
        <dbReference type="ARBA" id="ARBA00022448"/>
    </source>
</evidence>
<name>A0A2S4JHW4_9SPIO</name>
<feature type="transmembrane region" description="Helical" evidence="7">
    <location>
        <begin position="246"/>
        <end position="265"/>
    </location>
</feature>
<dbReference type="InterPro" id="IPR000515">
    <property type="entry name" value="MetI-like"/>
</dbReference>
<reference evidence="10" key="1">
    <citation type="submission" date="2015-12" db="EMBL/GenBank/DDBJ databases">
        <authorList>
            <person name="Lodha T.D."/>
            <person name="Chintalapati S."/>
            <person name="Chintalapati V.R."/>
            <person name="Sravanthi T."/>
        </authorList>
    </citation>
    <scope>NUCLEOTIDE SEQUENCE [LARGE SCALE GENOMIC DNA]</scope>
    <source>
        <strain evidence="10">JC133</strain>
    </source>
</reference>
<evidence type="ECO:0000259" key="8">
    <source>
        <dbReference type="PROSITE" id="PS50928"/>
    </source>
</evidence>
<evidence type="ECO:0000313" key="9">
    <source>
        <dbReference type="EMBL" id="POQ99132.1"/>
    </source>
</evidence>
<feature type="transmembrane region" description="Helical" evidence="7">
    <location>
        <begin position="109"/>
        <end position="129"/>
    </location>
</feature>
<evidence type="ECO:0000256" key="3">
    <source>
        <dbReference type="ARBA" id="ARBA00022475"/>
    </source>
</evidence>
<dbReference type="PANTHER" id="PTHR32243">
    <property type="entry name" value="MALTOSE TRANSPORT SYSTEM PERMEASE-RELATED"/>
    <property type="match status" value="1"/>
</dbReference>
<comment type="caution">
    <text evidence="9">The sequence shown here is derived from an EMBL/GenBank/DDBJ whole genome shotgun (WGS) entry which is preliminary data.</text>
</comment>
<evidence type="ECO:0000313" key="10">
    <source>
        <dbReference type="Proteomes" id="UP000237350"/>
    </source>
</evidence>
<accession>A0A2S4JHW4</accession>
<sequence length="277" mass="31461">MYRFRFYLQRVLFWIALVAFLVIIVAPIYWMVITSLKNPREVISPIPTLFPHAPTLQNYGNVFSAGIWRNFYNTVVVAVSSTATAIVLAFLASYALVRFRFPLKINRLFLIWVLVVRILPPIVLAVPLFTVFNQVRLINTLAGLIIAFQIYTLPYSIWIIYGFLKSLPLEFEEAAMIDGASPGRILICIVAPLVRTGVIATSIFSLILAWNEFLFALLFVRTPRLLTLPVVISRYIGEYSTQWGELMAIGLMASLPILIFSNLVYRQLTQGFSMSLK</sequence>
<organism evidence="9 10">
    <name type="scientific">Alkalispirochaeta sphaeroplastigenens</name>
    <dbReference type="NCBI Taxonomy" id="1187066"/>
    <lineage>
        <taxon>Bacteria</taxon>
        <taxon>Pseudomonadati</taxon>
        <taxon>Spirochaetota</taxon>
        <taxon>Spirochaetia</taxon>
        <taxon>Spirochaetales</taxon>
        <taxon>Spirochaetaceae</taxon>
        <taxon>Alkalispirochaeta</taxon>
    </lineage>
</organism>
<dbReference type="Proteomes" id="UP000237350">
    <property type="component" value="Unassembled WGS sequence"/>
</dbReference>
<feature type="transmembrane region" description="Helical" evidence="7">
    <location>
        <begin position="71"/>
        <end position="97"/>
    </location>
</feature>
<evidence type="ECO:0000256" key="6">
    <source>
        <dbReference type="ARBA" id="ARBA00023136"/>
    </source>
</evidence>
<keyword evidence="10" id="KW-1185">Reference proteome</keyword>
<dbReference type="CDD" id="cd06261">
    <property type="entry name" value="TM_PBP2"/>
    <property type="match status" value="1"/>
</dbReference>
<dbReference type="EMBL" id="LPWH01000111">
    <property type="protein sequence ID" value="POQ99132.1"/>
    <property type="molecule type" value="Genomic_DNA"/>
</dbReference>
<keyword evidence="4 7" id="KW-0812">Transmembrane</keyword>
<feature type="transmembrane region" description="Helical" evidence="7">
    <location>
        <begin position="12"/>
        <end position="32"/>
    </location>
</feature>
<dbReference type="PROSITE" id="PS50928">
    <property type="entry name" value="ABC_TM1"/>
    <property type="match status" value="1"/>
</dbReference>
<gene>
    <name evidence="9" type="ORF">AU468_11000</name>
</gene>
<dbReference type="Gene3D" id="1.10.3720.10">
    <property type="entry name" value="MetI-like"/>
    <property type="match status" value="1"/>
</dbReference>
<dbReference type="AlphaFoldDB" id="A0A2S4JHW4"/>
<dbReference type="RefSeq" id="WP_103680769.1">
    <property type="nucleotide sequence ID" value="NZ_LPWH01000111.1"/>
</dbReference>
<dbReference type="OrthoDB" id="9815445at2"/>
<feature type="transmembrane region" description="Helical" evidence="7">
    <location>
        <begin position="141"/>
        <end position="164"/>
    </location>
</feature>
<comment type="similarity">
    <text evidence="7">Belongs to the binding-protein-dependent transport system permease family.</text>
</comment>
<keyword evidence="6 7" id="KW-0472">Membrane</keyword>
<evidence type="ECO:0000256" key="1">
    <source>
        <dbReference type="ARBA" id="ARBA00004651"/>
    </source>
</evidence>